<dbReference type="Proteomes" id="UP000270924">
    <property type="component" value="Unassembled WGS sequence"/>
</dbReference>
<sequence length="516" mass="58946">MVKEDRKTDAPASALLQWQFLTHSFISCVICFVLLSPLFASPVVPLKAPKTFNCSYDFGDLRNVSEKQSLRLVKTISARRLLVSSSLLQRTSLASLLLTAHMQMYIYLTDQDKHSALYVCAYVLVCMYVCINNIHYENRETKSTFPSSIPKVPKPKVADFIGSLDSFTAPLLDSSVVELVKFSGLMDSYSQIHSITITILCLVLGILLLIANLPVLYAILASSKLRIRYAILALLLLAAATGGFNCMLRASSIIMELWNENDCKNCTNDSSYVNRTPWNCLGPIASHYELFSFLLLPMTLLVNSTDRLLVIYNPISYFLHPKLYLTVQLSMAGLFQLGFMVYVITAKFNVPFVNNKCTCYVMMSRETFFLLLFARMFISTMSIFIMLVVLIKFRQVQKTVRVDRRLANFNTRQRGFTQAMLFSCCFTFTFFVLPNVTTYCTKLFEMENADLYNSYLKLISYTSTLDFLIIMLYRQQDISAEVLQRFPFLHCFRILFQPLLKPEVKIIEPNPTNLNP</sequence>
<feature type="transmembrane region" description="Helical" evidence="1">
    <location>
        <begin position="229"/>
        <end position="250"/>
    </location>
</feature>
<dbReference type="OMA" id="TPWNCLG"/>
<dbReference type="OrthoDB" id="5851351at2759"/>
<feature type="transmembrane region" description="Helical" evidence="1">
    <location>
        <begin position="414"/>
        <end position="434"/>
    </location>
</feature>
<dbReference type="PROSITE" id="PS51257">
    <property type="entry name" value="PROKAR_LIPOPROTEIN"/>
    <property type="match status" value="1"/>
</dbReference>
<dbReference type="Gene3D" id="1.20.1070.10">
    <property type="entry name" value="Rhodopsin 7-helix transmembrane proteins"/>
    <property type="match status" value="1"/>
</dbReference>
<evidence type="ECO:0008006" key="4">
    <source>
        <dbReference type="Google" id="ProtNLM"/>
    </source>
</evidence>
<protein>
    <recommendedName>
        <fullName evidence="4">G-protein coupled receptors family 1 profile domain-containing protein</fullName>
    </recommendedName>
</protein>
<feature type="transmembrane region" description="Helical" evidence="1">
    <location>
        <begin position="115"/>
        <end position="136"/>
    </location>
</feature>
<dbReference type="EMBL" id="UYWW01012929">
    <property type="protein sequence ID" value="VDM22664.1"/>
    <property type="molecule type" value="Genomic_DNA"/>
</dbReference>
<reference evidence="2 3" key="1">
    <citation type="submission" date="2018-11" db="EMBL/GenBank/DDBJ databases">
        <authorList>
            <consortium name="Pathogen Informatics"/>
        </authorList>
    </citation>
    <scope>NUCLEOTIDE SEQUENCE [LARGE SCALE GENOMIC DNA]</scope>
</reference>
<keyword evidence="1" id="KW-0472">Membrane</keyword>
<accession>A0A3P7F1E4</accession>
<dbReference type="InParanoid" id="A0A3P7F1E4"/>
<evidence type="ECO:0000313" key="3">
    <source>
        <dbReference type="Proteomes" id="UP000270924"/>
    </source>
</evidence>
<keyword evidence="1" id="KW-1133">Transmembrane helix</keyword>
<evidence type="ECO:0000313" key="2">
    <source>
        <dbReference type="EMBL" id="VDM22664.1"/>
    </source>
</evidence>
<organism evidence="2 3">
    <name type="scientific">Wuchereria bancrofti</name>
    <dbReference type="NCBI Taxonomy" id="6293"/>
    <lineage>
        <taxon>Eukaryota</taxon>
        <taxon>Metazoa</taxon>
        <taxon>Ecdysozoa</taxon>
        <taxon>Nematoda</taxon>
        <taxon>Chromadorea</taxon>
        <taxon>Rhabditida</taxon>
        <taxon>Spirurina</taxon>
        <taxon>Spiruromorpha</taxon>
        <taxon>Filarioidea</taxon>
        <taxon>Onchocercidae</taxon>
        <taxon>Wuchereria</taxon>
    </lineage>
</organism>
<keyword evidence="3" id="KW-1185">Reference proteome</keyword>
<evidence type="ECO:0000256" key="1">
    <source>
        <dbReference type="SAM" id="Phobius"/>
    </source>
</evidence>
<keyword evidence="1" id="KW-0812">Transmembrane</keyword>
<feature type="transmembrane region" description="Helical" evidence="1">
    <location>
        <begin position="20"/>
        <end position="40"/>
    </location>
</feature>
<proteinExistence type="predicted"/>
<feature type="transmembrane region" description="Helical" evidence="1">
    <location>
        <begin position="323"/>
        <end position="344"/>
    </location>
</feature>
<feature type="transmembrane region" description="Helical" evidence="1">
    <location>
        <begin position="192"/>
        <end position="217"/>
    </location>
</feature>
<dbReference type="AlphaFoldDB" id="A0A3P7F1E4"/>
<gene>
    <name evidence="2" type="ORF">WBA_LOCUS12596</name>
</gene>
<feature type="transmembrane region" description="Helical" evidence="1">
    <location>
        <begin position="368"/>
        <end position="393"/>
    </location>
</feature>
<name>A0A3P7F1E4_WUCBA</name>
<feature type="transmembrane region" description="Helical" evidence="1">
    <location>
        <begin position="454"/>
        <end position="473"/>
    </location>
</feature>